<dbReference type="SMART" id="SM00085">
    <property type="entry name" value="PA2c"/>
    <property type="match status" value="2"/>
</dbReference>
<evidence type="ECO:0000256" key="5">
    <source>
        <dbReference type="ARBA" id="ARBA00022638"/>
    </source>
</evidence>
<keyword evidence="23" id="KW-0378">Hydrolase</keyword>
<keyword evidence="5" id="KW-0929">Antimicrobial</keyword>
<keyword evidence="23" id="KW-0443">Lipid metabolism</keyword>
<evidence type="ECO:0000256" key="15">
    <source>
        <dbReference type="ARBA" id="ARBA00048613"/>
    </source>
</evidence>
<evidence type="ECO:0000256" key="7">
    <source>
        <dbReference type="ARBA" id="ARBA00023408"/>
    </source>
</evidence>
<comment type="catalytic activity">
    <reaction evidence="15">
        <text>1-hexadecanoyl-2-(9Z-octadecenoyl)-sn-glycero-3-phosphoethanolamine + H2O = 1-hexadecanoyl-sn-glycero-3-phosphoethanolamine + (9Z)-octadecenoate + H(+)</text>
        <dbReference type="Rhea" id="RHEA:40911"/>
        <dbReference type="ChEBI" id="CHEBI:15377"/>
        <dbReference type="ChEBI" id="CHEBI:15378"/>
        <dbReference type="ChEBI" id="CHEBI:30823"/>
        <dbReference type="ChEBI" id="CHEBI:73004"/>
        <dbReference type="ChEBI" id="CHEBI:73007"/>
    </reaction>
    <physiologicalReaction direction="left-to-right" evidence="15">
        <dbReference type="Rhea" id="RHEA:40912"/>
    </physiologicalReaction>
</comment>
<dbReference type="InterPro" id="IPR016090">
    <property type="entry name" value="PLA2-like_dom"/>
</dbReference>
<protein>
    <recommendedName>
        <fullName evidence="23">Phospholipase A2</fullName>
        <ecNumber evidence="23">3.1.1.4</ecNumber>
    </recommendedName>
</protein>
<dbReference type="PRINTS" id="PR00389">
    <property type="entry name" value="PHPHLIPASEA2"/>
</dbReference>
<evidence type="ECO:0000256" key="17">
    <source>
        <dbReference type="ARBA" id="ARBA00049039"/>
    </source>
</evidence>
<evidence type="ECO:0000256" key="18">
    <source>
        <dbReference type="ARBA" id="ARBA00049282"/>
    </source>
</evidence>
<reference evidence="26" key="1">
    <citation type="submission" date="2019-10" db="EMBL/GenBank/DDBJ databases">
        <title>The sequence and de novo assembly of the wild yak genome.</title>
        <authorList>
            <person name="Liu Y."/>
        </authorList>
    </citation>
    <scope>NUCLEOTIDE SEQUENCE [LARGE SCALE GENOMIC DNA]</scope>
    <source>
        <strain evidence="26">WY2019</strain>
    </source>
</reference>
<dbReference type="GO" id="GO:0005509">
    <property type="term" value="F:calcium ion binding"/>
    <property type="evidence" value="ECO:0007669"/>
    <property type="project" value="InterPro"/>
</dbReference>
<evidence type="ECO:0000256" key="1">
    <source>
        <dbReference type="ARBA" id="ARBA00004450"/>
    </source>
</evidence>
<evidence type="ECO:0000256" key="22">
    <source>
        <dbReference type="RuleBase" id="RU003654"/>
    </source>
</evidence>
<comment type="cofactor">
    <cofactor evidence="20">
        <name>Ca(2+)</name>
        <dbReference type="ChEBI" id="CHEBI:29108"/>
    </cofactor>
    <text evidence="20">Binds 1 Ca(2+) ion per subunit.</text>
</comment>
<evidence type="ECO:0000256" key="23">
    <source>
        <dbReference type="RuleBase" id="RU361236"/>
    </source>
</evidence>
<feature type="binding site" evidence="20">
    <location>
        <position position="195"/>
    </location>
    <ligand>
        <name>Ca(2+)</name>
        <dbReference type="ChEBI" id="CHEBI:29108"/>
    </ligand>
</feature>
<feature type="signal peptide" evidence="23">
    <location>
        <begin position="1"/>
        <end position="20"/>
    </location>
</feature>
<evidence type="ECO:0000256" key="11">
    <source>
        <dbReference type="ARBA" id="ARBA00048080"/>
    </source>
</evidence>
<evidence type="ECO:0000256" key="6">
    <source>
        <dbReference type="ARBA" id="ARBA00023157"/>
    </source>
</evidence>
<feature type="disulfide bond" evidence="21">
    <location>
        <begin position="245"/>
        <end position="256"/>
    </location>
</feature>
<keyword evidence="24" id="KW-1133">Transmembrane helix</keyword>
<dbReference type="EMBL" id="VBQZ03000098">
    <property type="protein sequence ID" value="MXQ93772.1"/>
    <property type="molecule type" value="Genomic_DNA"/>
</dbReference>
<comment type="catalytic activity">
    <reaction evidence="14">
        <text>1-hexadecanoyl-2-(5Z,8Z,11Z,14Z-eicosatetraenoyl)-sn-glycero-3-phosphoethanolamine + H2O = 1-hexadecanoyl-sn-glycero-3-phosphoethanolamine + (5Z,8Z,11Z,14Z)-eicosatetraenoate + H(+)</text>
        <dbReference type="Rhea" id="RHEA:40431"/>
        <dbReference type="ChEBI" id="CHEBI:15377"/>
        <dbReference type="ChEBI" id="CHEBI:15378"/>
        <dbReference type="ChEBI" id="CHEBI:32395"/>
        <dbReference type="ChEBI" id="CHEBI:73004"/>
        <dbReference type="ChEBI" id="CHEBI:73009"/>
    </reaction>
    <physiologicalReaction direction="left-to-right" evidence="14">
        <dbReference type="Rhea" id="RHEA:40432"/>
    </physiologicalReaction>
</comment>
<dbReference type="GO" id="GO:0005741">
    <property type="term" value="C:mitochondrial outer membrane"/>
    <property type="evidence" value="ECO:0007669"/>
    <property type="project" value="UniProtKB-SubCell"/>
</dbReference>
<evidence type="ECO:0000256" key="12">
    <source>
        <dbReference type="ARBA" id="ARBA00048221"/>
    </source>
</evidence>
<dbReference type="InterPro" id="IPR001211">
    <property type="entry name" value="PLA2"/>
</dbReference>
<keyword evidence="20 23" id="KW-0106">Calcium</keyword>
<comment type="catalytic activity">
    <reaction evidence="11">
        <text>1,2-dihexadecanoyl-sn-glycero-3-phospho-(1'-sn-glycerol) + H2O = 1-hexadecanoyl-sn-glycero-3-phospho-(1'-sn-glycerol) + hexadecanoate + H(+)</text>
        <dbReference type="Rhea" id="RHEA:45472"/>
        <dbReference type="ChEBI" id="CHEBI:7896"/>
        <dbReference type="ChEBI" id="CHEBI:15377"/>
        <dbReference type="ChEBI" id="CHEBI:15378"/>
        <dbReference type="ChEBI" id="CHEBI:72829"/>
        <dbReference type="ChEBI" id="CHEBI:75158"/>
    </reaction>
    <physiologicalReaction direction="left-to-right" evidence="11">
        <dbReference type="Rhea" id="RHEA:45473"/>
    </physiologicalReaction>
</comment>
<feature type="disulfide bond" evidence="21">
    <location>
        <begin position="211"/>
        <end position="265"/>
    </location>
</feature>
<dbReference type="GO" id="GO:0042130">
    <property type="term" value="P:negative regulation of T cell proliferation"/>
    <property type="evidence" value="ECO:0007669"/>
    <property type="project" value="TreeGrafter"/>
</dbReference>
<comment type="catalytic activity">
    <reaction evidence="12">
        <text>N-hexadecanoyl-1,2-di-(9Z-octadecenoyl)-sn-glycero-3-phosphoethanolamine + H2O = N-hexadecanoyl-1-(9Z-octadecenoyl)-sn-glycero-3-phosphoethanolamine + (9Z)-octadecenoate + H(+)</text>
        <dbReference type="Rhea" id="RHEA:45424"/>
        <dbReference type="ChEBI" id="CHEBI:15377"/>
        <dbReference type="ChEBI" id="CHEBI:15378"/>
        <dbReference type="ChEBI" id="CHEBI:30823"/>
        <dbReference type="ChEBI" id="CHEBI:78097"/>
        <dbReference type="ChEBI" id="CHEBI:85217"/>
    </reaction>
    <physiologicalReaction direction="left-to-right" evidence="12">
        <dbReference type="Rhea" id="RHEA:45425"/>
    </physiologicalReaction>
</comment>
<dbReference type="Proteomes" id="UP000322234">
    <property type="component" value="Unassembled WGS sequence"/>
</dbReference>
<comment type="catalytic activity">
    <reaction evidence="23">
        <text>a 1,2-diacyl-sn-glycero-3-phosphocholine + H2O = a 1-acyl-sn-glycero-3-phosphocholine + a fatty acid + H(+)</text>
        <dbReference type="Rhea" id="RHEA:15801"/>
        <dbReference type="ChEBI" id="CHEBI:15377"/>
        <dbReference type="ChEBI" id="CHEBI:15378"/>
        <dbReference type="ChEBI" id="CHEBI:28868"/>
        <dbReference type="ChEBI" id="CHEBI:57643"/>
        <dbReference type="ChEBI" id="CHEBI:58168"/>
        <dbReference type="EC" id="3.1.1.4"/>
    </reaction>
</comment>
<dbReference type="Gene3D" id="1.20.90.10">
    <property type="entry name" value="Phospholipase A2 domain"/>
    <property type="match status" value="2"/>
</dbReference>
<dbReference type="PROSITE" id="PS00118">
    <property type="entry name" value="PA2_HIS"/>
    <property type="match status" value="2"/>
</dbReference>
<feature type="binding site" evidence="20">
    <location>
        <position position="197"/>
    </location>
    <ligand>
        <name>Ca(2+)</name>
        <dbReference type="ChEBI" id="CHEBI:29108"/>
    </ligand>
</feature>
<dbReference type="CDD" id="cd00125">
    <property type="entry name" value="PLA2c"/>
    <property type="match status" value="2"/>
</dbReference>
<feature type="binding site" evidence="20">
    <location>
        <position position="216"/>
    </location>
    <ligand>
        <name>Ca(2+)</name>
        <dbReference type="ChEBI" id="CHEBI:29108"/>
    </ligand>
</feature>
<accession>A0A6B0RW44</accession>
<comment type="caution">
    <text evidence="26">The sequence shown here is derived from an EMBL/GenBank/DDBJ whole genome shotgun (WGS) entry which is preliminary data.</text>
</comment>
<keyword evidence="23" id="KW-0732">Signal</keyword>
<evidence type="ECO:0000256" key="4">
    <source>
        <dbReference type="ARBA" id="ARBA00022525"/>
    </source>
</evidence>
<dbReference type="InterPro" id="IPR033112">
    <property type="entry name" value="PLA2_Asp_AS"/>
</dbReference>
<evidence type="ECO:0000259" key="25">
    <source>
        <dbReference type="SMART" id="SM00085"/>
    </source>
</evidence>
<keyword evidence="5" id="KW-0081">Bacteriolytic enzyme</keyword>
<feature type="transmembrane region" description="Helical" evidence="24">
    <location>
        <begin position="152"/>
        <end position="173"/>
    </location>
</feature>
<evidence type="ECO:0000256" key="14">
    <source>
        <dbReference type="ARBA" id="ARBA00048541"/>
    </source>
</evidence>
<dbReference type="GO" id="GO:0050482">
    <property type="term" value="P:arachidonate secretion"/>
    <property type="evidence" value="ECO:0007669"/>
    <property type="project" value="InterPro"/>
</dbReference>
<dbReference type="Pfam" id="PF00068">
    <property type="entry name" value="Phospholip_A2_1"/>
    <property type="match status" value="2"/>
</dbReference>
<feature type="domain" description="Phospholipase A2-like central" evidence="25">
    <location>
        <begin position="21"/>
        <end position="138"/>
    </location>
</feature>
<evidence type="ECO:0000256" key="19">
    <source>
        <dbReference type="PIRSR" id="PIRSR601211-1"/>
    </source>
</evidence>
<keyword evidence="4 23" id="KW-0964">Secreted</keyword>
<dbReference type="AlphaFoldDB" id="A0A6B0RW44"/>
<dbReference type="GO" id="GO:0006644">
    <property type="term" value="P:phospholipid metabolic process"/>
    <property type="evidence" value="ECO:0007669"/>
    <property type="project" value="InterPro"/>
</dbReference>
<keyword evidence="24" id="KW-0812">Transmembrane</keyword>
<organism evidence="26 27">
    <name type="scientific">Bos mutus</name>
    <name type="common">wild yak</name>
    <dbReference type="NCBI Taxonomy" id="72004"/>
    <lineage>
        <taxon>Eukaryota</taxon>
        <taxon>Metazoa</taxon>
        <taxon>Chordata</taxon>
        <taxon>Craniata</taxon>
        <taxon>Vertebrata</taxon>
        <taxon>Euteleostomi</taxon>
        <taxon>Mammalia</taxon>
        <taxon>Eutheria</taxon>
        <taxon>Laurasiatheria</taxon>
        <taxon>Artiodactyla</taxon>
        <taxon>Ruminantia</taxon>
        <taxon>Pecora</taxon>
        <taxon>Bovidae</taxon>
        <taxon>Bovinae</taxon>
        <taxon>Bos</taxon>
    </lineage>
</organism>
<evidence type="ECO:0000313" key="27">
    <source>
        <dbReference type="Proteomes" id="UP000322234"/>
    </source>
</evidence>
<dbReference type="GO" id="GO:0016042">
    <property type="term" value="P:lipid catabolic process"/>
    <property type="evidence" value="ECO:0007669"/>
    <property type="project" value="InterPro"/>
</dbReference>
<keyword evidence="6 21" id="KW-1015">Disulfide bond</keyword>
<comment type="catalytic activity">
    <reaction evidence="10">
        <text>1-hexadecanoyl-2-(9Z-octadecenoyl)-sn-glycero-3-phospho-(1'-sn-glycerol) + H2O = 1-hexadecanoyl-sn-glycero-3-phospho-(1'-sn-glycerol) + (9Z)-octadecenoate + H(+)</text>
        <dbReference type="Rhea" id="RHEA:40919"/>
        <dbReference type="ChEBI" id="CHEBI:15377"/>
        <dbReference type="ChEBI" id="CHEBI:15378"/>
        <dbReference type="ChEBI" id="CHEBI:30823"/>
        <dbReference type="ChEBI" id="CHEBI:72841"/>
        <dbReference type="ChEBI" id="CHEBI:75158"/>
    </reaction>
    <physiologicalReaction direction="left-to-right" evidence="10">
        <dbReference type="Rhea" id="RHEA:40920"/>
    </physiologicalReaction>
</comment>
<keyword evidence="24" id="KW-0472">Membrane</keyword>
<feature type="disulfide bond" evidence="21">
    <location>
        <begin position="227"/>
        <end position="251"/>
    </location>
</feature>
<feature type="chain" id="PRO_5025718566" description="Phospholipase A2" evidence="23">
    <location>
        <begin position="21"/>
        <end position="318"/>
    </location>
</feature>
<dbReference type="InterPro" id="IPR033113">
    <property type="entry name" value="PLA2_histidine"/>
</dbReference>
<evidence type="ECO:0000256" key="9">
    <source>
        <dbReference type="ARBA" id="ARBA00036775"/>
    </source>
</evidence>
<dbReference type="InterPro" id="IPR036444">
    <property type="entry name" value="PLipase_A2_dom_sf"/>
</dbReference>
<feature type="active site" evidence="19">
    <location>
        <position position="215"/>
    </location>
</feature>
<feature type="active site" evidence="19">
    <location>
        <position position="259"/>
    </location>
</feature>
<dbReference type="PANTHER" id="PTHR11716">
    <property type="entry name" value="PHOSPHOLIPASE A2 FAMILY MEMBER"/>
    <property type="match status" value="1"/>
</dbReference>
<evidence type="ECO:0000256" key="24">
    <source>
        <dbReference type="SAM" id="Phobius"/>
    </source>
</evidence>
<feature type="disulfide bond" evidence="21">
    <location>
        <begin position="218"/>
        <end position="258"/>
    </location>
</feature>
<feature type="disulfide bond" evidence="21">
    <location>
        <begin position="196"/>
        <end position="212"/>
    </location>
</feature>
<comment type="catalytic activity">
    <reaction evidence="18">
        <text>1-hexadecanoyl-2-(9Z-octadecenoyl)-sn-glycero-3-phosphoglycerol + H2O = 1-hexadecanoyl-sn-glycero-3-phosphoglycerol + (9Z)-octadecenoate + H(+)</text>
        <dbReference type="Rhea" id="RHEA:44524"/>
        <dbReference type="ChEBI" id="CHEBI:15377"/>
        <dbReference type="ChEBI" id="CHEBI:15378"/>
        <dbReference type="ChEBI" id="CHEBI:30823"/>
        <dbReference type="ChEBI" id="CHEBI:84472"/>
        <dbReference type="ChEBI" id="CHEBI:84475"/>
    </reaction>
    <physiologicalReaction direction="left-to-right" evidence="18">
        <dbReference type="Rhea" id="RHEA:44525"/>
    </physiologicalReaction>
</comment>
<dbReference type="GO" id="GO:0005543">
    <property type="term" value="F:phospholipid binding"/>
    <property type="evidence" value="ECO:0007669"/>
    <property type="project" value="TreeGrafter"/>
</dbReference>
<evidence type="ECO:0000256" key="13">
    <source>
        <dbReference type="ARBA" id="ARBA00048227"/>
    </source>
</evidence>
<evidence type="ECO:0000256" key="21">
    <source>
        <dbReference type="PIRSR" id="PIRSR601211-3"/>
    </source>
</evidence>
<keyword evidence="27" id="KW-1185">Reference proteome</keyword>
<feature type="domain" description="Phospholipase A2-like central" evidence="25">
    <location>
        <begin position="169"/>
        <end position="286"/>
    </location>
</feature>
<comment type="catalytic activity">
    <reaction evidence="17">
        <text>1-hexadecanoyl-2-(9Z,12Z-octadecadienoyl)-sn-glycero-3-phosphoethanolamine + H2O = 1-hexadecanoyl-sn-glycero-3-phosphoethanolamine + (9Z,12Z)-octadecadienoate + H(+)</text>
        <dbReference type="Rhea" id="RHEA:40815"/>
        <dbReference type="ChEBI" id="CHEBI:15377"/>
        <dbReference type="ChEBI" id="CHEBI:15378"/>
        <dbReference type="ChEBI" id="CHEBI:30245"/>
        <dbReference type="ChEBI" id="CHEBI:73004"/>
        <dbReference type="ChEBI" id="CHEBI:73008"/>
    </reaction>
    <physiologicalReaction direction="left-to-right" evidence="17">
        <dbReference type="Rhea" id="RHEA:40816"/>
    </physiologicalReaction>
</comment>
<dbReference type="GO" id="GO:0047498">
    <property type="term" value="F:calcium-dependent phospholipase A2 activity"/>
    <property type="evidence" value="ECO:0007669"/>
    <property type="project" value="TreeGrafter"/>
</dbReference>
<comment type="catalytic activity">
    <reaction evidence="9">
        <text>a 1,2-diacyl-sn-glycero-3-phosphoethanolamine + H2O = a 1-acyl-sn-glycero-3-phosphoethanolamine + a fatty acid + H(+)</text>
        <dbReference type="Rhea" id="RHEA:44604"/>
        <dbReference type="ChEBI" id="CHEBI:15377"/>
        <dbReference type="ChEBI" id="CHEBI:15378"/>
        <dbReference type="ChEBI" id="CHEBI:28868"/>
        <dbReference type="ChEBI" id="CHEBI:64381"/>
        <dbReference type="ChEBI" id="CHEBI:64612"/>
    </reaction>
    <physiologicalReaction direction="left-to-right" evidence="9">
        <dbReference type="Rhea" id="RHEA:44605"/>
    </physiologicalReaction>
</comment>
<dbReference type="PROSITE" id="PS00119">
    <property type="entry name" value="PA2_ASP"/>
    <property type="match status" value="2"/>
</dbReference>
<evidence type="ECO:0000256" key="10">
    <source>
        <dbReference type="ARBA" id="ARBA00048015"/>
    </source>
</evidence>
<gene>
    <name evidence="26" type="ORF">E5288_WYG016874</name>
</gene>
<dbReference type="GO" id="GO:0031640">
    <property type="term" value="P:killing of cells of another organism"/>
    <property type="evidence" value="ECO:0007669"/>
    <property type="project" value="UniProtKB-KW"/>
</dbReference>
<dbReference type="EC" id="3.1.1.4" evidence="23"/>
<comment type="similarity">
    <text evidence="3 22">Belongs to the phospholipase A2 family.</text>
</comment>
<dbReference type="GO" id="GO:0042742">
    <property type="term" value="P:defense response to bacterium"/>
    <property type="evidence" value="ECO:0007669"/>
    <property type="project" value="UniProtKB-KW"/>
</dbReference>
<evidence type="ECO:0000313" key="26">
    <source>
        <dbReference type="EMBL" id="MXQ93772.1"/>
    </source>
</evidence>
<name>A0A6B0RW44_9CETA</name>
<dbReference type="SUPFAM" id="SSF48619">
    <property type="entry name" value="Phospholipase A2, PLA2"/>
    <property type="match status" value="2"/>
</dbReference>
<evidence type="ECO:0000256" key="3">
    <source>
        <dbReference type="ARBA" id="ARBA00007056"/>
    </source>
</evidence>
<evidence type="ECO:0000256" key="8">
    <source>
        <dbReference type="ARBA" id="ARBA00036719"/>
    </source>
</evidence>
<comment type="catalytic activity">
    <reaction evidence="8">
        <text>1-hexadecanoyl-2-(4Z,7Z,10Z,13Z,16Z,19Z-docosahexaenoyl)-sn-glycero-3-phosphocholine + H2O = (4Z,7Z,10Z,13Z,16Z,19Z)-docosahexaenoate + 1-hexadecanoyl-sn-glycero-3-phosphocholine + H(+)</text>
        <dbReference type="Rhea" id="RHEA:41231"/>
        <dbReference type="ChEBI" id="CHEBI:15377"/>
        <dbReference type="ChEBI" id="CHEBI:15378"/>
        <dbReference type="ChEBI" id="CHEBI:72998"/>
        <dbReference type="ChEBI" id="CHEBI:74963"/>
        <dbReference type="ChEBI" id="CHEBI:77016"/>
    </reaction>
    <physiologicalReaction direction="left-to-right" evidence="8">
        <dbReference type="Rhea" id="RHEA:41232"/>
    </physiologicalReaction>
</comment>
<dbReference type="PANTHER" id="PTHR11716:SF9">
    <property type="entry name" value="PHOSPHOLIPASE A2, MEMBRANE ASSOCIATED"/>
    <property type="match status" value="1"/>
</dbReference>
<evidence type="ECO:0000256" key="2">
    <source>
        <dbReference type="ARBA" id="ARBA00004613"/>
    </source>
</evidence>
<sequence>MKTLLLLAVIMAFALLQVHAHLWDFARMIKHTTGKGALLSYSAYGCYCGVSGRGSPKDATDWCCWAHDCCYKKLKHHGCGTKFLNYNVSIRRGQITCADQGVCRRIVCECDKKAALCFARNQKTYKKKLQYYRNSLGPPKDATDRTLSMKTLLLLAVIMAIGLLQVHGGLLNFRKMIQFTTGKESVTSYRRYGCYCGTRGRGTPKDATDWCCRAHDCCYKNLESRGCRTKFLKYNVTYQEDQIVCEDADDCKSQVCQCDKIAANCFAANLKTYNKKLRFYKKFRLAVGISFDAHMCSGQIQSPGSNLDGDPENVRGTG</sequence>
<keyword evidence="20" id="KW-0479">Metal-binding</keyword>
<evidence type="ECO:0000256" key="16">
    <source>
        <dbReference type="ARBA" id="ARBA00048699"/>
    </source>
</evidence>
<comment type="catalytic activity">
    <reaction evidence="13">
        <text>1,2-dihexadecanoyl-sn-glycero-3-phosphocholine + H2O = 1-hexadecanoyl-sn-glycero-3-phosphocholine + hexadecanoate + H(+)</text>
        <dbReference type="Rhea" id="RHEA:41223"/>
        <dbReference type="ChEBI" id="CHEBI:7896"/>
        <dbReference type="ChEBI" id="CHEBI:15377"/>
        <dbReference type="ChEBI" id="CHEBI:15378"/>
        <dbReference type="ChEBI" id="CHEBI:72998"/>
        <dbReference type="ChEBI" id="CHEBI:72999"/>
    </reaction>
    <physiologicalReaction direction="left-to-right" evidence="13">
        <dbReference type="Rhea" id="RHEA:41224"/>
    </physiologicalReaction>
</comment>
<dbReference type="FunFam" id="1.20.90.10:FF:000001">
    <property type="entry name" value="Basic phospholipase A2 homolog"/>
    <property type="match status" value="2"/>
</dbReference>
<evidence type="ECO:0000256" key="20">
    <source>
        <dbReference type="PIRSR" id="PIRSR601211-2"/>
    </source>
</evidence>
<comment type="subcellular location">
    <subcellularLocation>
        <location evidence="1">Mitochondrion outer membrane</location>
        <topology evidence="1">Peripheral membrane protein</topology>
    </subcellularLocation>
    <subcellularLocation>
        <location evidence="2 23">Secreted</location>
    </subcellularLocation>
</comment>
<comment type="catalytic activity">
    <reaction evidence="16">
        <text>1-hexadecanoyl-2-(9Z-octadecenoyl)-sn-glycero-3-phosphocholine + H2O = 1-hexadecanoyl-sn-glycero-3-phosphocholine + (9Z)-octadecenoate + H(+)</text>
        <dbReference type="Rhea" id="RHEA:38779"/>
        <dbReference type="ChEBI" id="CHEBI:15377"/>
        <dbReference type="ChEBI" id="CHEBI:15378"/>
        <dbReference type="ChEBI" id="CHEBI:30823"/>
        <dbReference type="ChEBI" id="CHEBI:72998"/>
        <dbReference type="ChEBI" id="CHEBI:73001"/>
    </reaction>
    <physiologicalReaction direction="left-to-right" evidence="16">
        <dbReference type="Rhea" id="RHEA:38780"/>
    </physiologicalReaction>
</comment>
<comment type="catalytic activity">
    <reaction evidence="7">
        <text>1-hexadecanoyl-2-(9Z,12Z-octadecadienoyl)-sn-glycero-3-phosphocholine + H2O = (9Z,12Z)-octadecadienoate + 1-hexadecanoyl-sn-glycero-3-phosphocholine + H(+)</text>
        <dbReference type="Rhea" id="RHEA:40811"/>
        <dbReference type="ChEBI" id="CHEBI:15377"/>
        <dbReference type="ChEBI" id="CHEBI:15378"/>
        <dbReference type="ChEBI" id="CHEBI:30245"/>
        <dbReference type="ChEBI" id="CHEBI:72998"/>
        <dbReference type="ChEBI" id="CHEBI:73002"/>
    </reaction>
    <physiologicalReaction direction="left-to-right" evidence="7">
        <dbReference type="Rhea" id="RHEA:40812"/>
    </physiologicalReaction>
</comment>
<dbReference type="GO" id="GO:0005576">
    <property type="term" value="C:extracellular region"/>
    <property type="evidence" value="ECO:0007669"/>
    <property type="project" value="UniProtKB-SubCell"/>
</dbReference>
<proteinExistence type="inferred from homology"/>